<evidence type="ECO:0000256" key="5">
    <source>
        <dbReference type="ARBA" id="ARBA00023136"/>
    </source>
</evidence>
<evidence type="ECO:0000313" key="7">
    <source>
        <dbReference type="EMBL" id="CAF2121539.1"/>
    </source>
</evidence>
<dbReference type="Proteomes" id="UP000663824">
    <property type="component" value="Unassembled WGS sequence"/>
</dbReference>
<sequence>MIAADWCKVPVYVSVCITFSGAFSAFPFLISWFTSNVSGQMKHEIAVDFGSSMAQISGIVIPQLYREVDQSVTYRPGQLIAIGVLCVSLMAAFILRFSLRKNNNRENHLTVS</sequence>
<evidence type="ECO:0000313" key="8">
    <source>
        <dbReference type="Proteomes" id="UP000663824"/>
    </source>
</evidence>
<protein>
    <submittedName>
        <fullName evidence="7">Uncharacterized protein</fullName>
    </submittedName>
</protein>
<evidence type="ECO:0000256" key="2">
    <source>
        <dbReference type="ARBA" id="ARBA00022448"/>
    </source>
</evidence>
<comment type="subcellular location">
    <subcellularLocation>
        <location evidence="1">Membrane</location>
        <topology evidence="1">Multi-pass membrane protein</topology>
    </subcellularLocation>
</comment>
<keyword evidence="4 6" id="KW-1133">Transmembrane helix</keyword>
<reference evidence="7" key="1">
    <citation type="submission" date="2021-02" db="EMBL/GenBank/DDBJ databases">
        <authorList>
            <person name="Nowell W R."/>
        </authorList>
    </citation>
    <scope>NUCLEOTIDE SEQUENCE</scope>
</reference>
<evidence type="ECO:0000256" key="4">
    <source>
        <dbReference type="ARBA" id="ARBA00022989"/>
    </source>
</evidence>
<evidence type="ECO:0000256" key="3">
    <source>
        <dbReference type="ARBA" id="ARBA00022692"/>
    </source>
</evidence>
<keyword evidence="5 6" id="KW-0472">Membrane</keyword>
<keyword evidence="3 6" id="KW-0812">Transmembrane</keyword>
<dbReference type="AlphaFoldDB" id="A0A816VAT8"/>
<accession>A0A816VAT8</accession>
<organism evidence="7 8">
    <name type="scientific">Rotaria magnacalcarata</name>
    <dbReference type="NCBI Taxonomy" id="392030"/>
    <lineage>
        <taxon>Eukaryota</taxon>
        <taxon>Metazoa</taxon>
        <taxon>Spiralia</taxon>
        <taxon>Gnathifera</taxon>
        <taxon>Rotifera</taxon>
        <taxon>Eurotatoria</taxon>
        <taxon>Bdelloidea</taxon>
        <taxon>Philodinida</taxon>
        <taxon>Philodinidae</taxon>
        <taxon>Rotaria</taxon>
    </lineage>
</organism>
<feature type="transmembrane region" description="Helical" evidence="6">
    <location>
        <begin position="12"/>
        <end position="33"/>
    </location>
</feature>
<evidence type="ECO:0000256" key="1">
    <source>
        <dbReference type="ARBA" id="ARBA00004141"/>
    </source>
</evidence>
<dbReference type="PANTHER" id="PTHR43791:SF36">
    <property type="entry name" value="TRANSPORTER, PUTATIVE (AFU_ORTHOLOGUE AFUA_6G08340)-RELATED"/>
    <property type="match status" value="1"/>
</dbReference>
<evidence type="ECO:0000256" key="6">
    <source>
        <dbReference type="SAM" id="Phobius"/>
    </source>
</evidence>
<comment type="caution">
    <text evidence="7">The sequence shown here is derived from an EMBL/GenBank/DDBJ whole genome shotgun (WGS) entry which is preliminary data.</text>
</comment>
<dbReference type="GO" id="GO:0016020">
    <property type="term" value="C:membrane"/>
    <property type="evidence" value="ECO:0007669"/>
    <property type="project" value="UniProtKB-SubCell"/>
</dbReference>
<gene>
    <name evidence="7" type="ORF">MBJ925_LOCUS26015</name>
</gene>
<dbReference type="GO" id="GO:0022857">
    <property type="term" value="F:transmembrane transporter activity"/>
    <property type="evidence" value="ECO:0007669"/>
    <property type="project" value="TreeGrafter"/>
</dbReference>
<dbReference type="EMBL" id="CAJNRE010013796">
    <property type="protein sequence ID" value="CAF2121539.1"/>
    <property type="molecule type" value="Genomic_DNA"/>
</dbReference>
<name>A0A816VAT8_9BILA</name>
<keyword evidence="2" id="KW-0813">Transport</keyword>
<feature type="transmembrane region" description="Helical" evidence="6">
    <location>
        <begin position="77"/>
        <end position="99"/>
    </location>
</feature>
<proteinExistence type="predicted"/>
<dbReference type="PANTHER" id="PTHR43791">
    <property type="entry name" value="PERMEASE-RELATED"/>
    <property type="match status" value="1"/>
</dbReference>